<dbReference type="InterPro" id="IPR036397">
    <property type="entry name" value="RNaseH_sf"/>
</dbReference>
<dbReference type="SUPFAM" id="SSF56672">
    <property type="entry name" value="DNA/RNA polymerases"/>
    <property type="match status" value="1"/>
</dbReference>
<reference evidence="2" key="1">
    <citation type="journal article" date="2014" name="Nat. Commun.">
        <title>The emerging biofuel crop Camelina sativa retains a highly undifferentiated hexaploid genome structure.</title>
        <authorList>
            <person name="Kagale S."/>
            <person name="Koh C."/>
            <person name="Nixon J."/>
            <person name="Bollina V."/>
            <person name="Clarke W.E."/>
            <person name="Tuteja R."/>
            <person name="Spillane C."/>
            <person name="Robinson S.J."/>
            <person name="Links M.G."/>
            <person name="Clarke C."/>
            <person name="Higgins E.E."/>
            <person name="Huebert T."/>
            <person name="Sharpe A.G."/>
            <person name="Parkin I.A."/>
        </authorList>
    </citation>
    <scope>NUCLEOTIDE SEQUENCE [LARGE SCALE GENOMIC DNA]</scope>
    <source>
        <strain evidence="2">cv. DH55</strain>
    </source>
</reference>
<dbReference type="RefSeq" id="XP_019090098.1">
    <property type="nucleotide sequence ID" value="XM_019234553.1"/>
</dbReference>
<accession>A0ABM1QTL0</accession>
<protein>
    <submittedName>
        <fullName evidence="3">Uncharacterized protein LOC109128350</fullName>
    </submittedName>
</protein>
<dbReference type="Pfam" id="PF07727">
    <property type="entry name" value="RVT_2"/>
    <property type="match status" value="1"/>
</dbReference>
<reference evidence="3" key="2">
    <citation type="submission" date="2025-08" db="UniProtKB">
        <authorList>
            <consortium name="RefSeq"/>
        </authorList>
    </citation>
    <scope>IDENTIFICATION</scope>
    <source>
        <tissue evidence="3">Leaf</tissue>
    </source>
</reference>
<evidence type="ECO:0000259" key="1">
    <source>
        <dbReference type="Pfam" id="PF07727"/>
    </source>
</evidence>
<organism evidence="2 3">
    <name type="scientific">Camelina sativa</name>
    <name type="common">False flax</name>
    <name type="synonym">Myagrum sativum</name>
    <dbReference type="NCBI Taxonomy" id="90675"/>
    <lineage>
        <taxon>Eukaryota</taxon>
        <taxon>Viridiplantae</taxon>
        <taxon>Streptophyta</taxon>
        <taxon>Embryophyta</taxon>
        <taxon>Tracheophyta</taxon>
        <taxon>Spermatophyta</taxon>
        <taxon>Magnoliopsida</taxon>
        <taxon>eudicotyledons</taxon>
        <taxon>Gunneridae</taxon>
        <taxon>Pentapetalae</taxon>
        <taxon>rosids</taxon>
        <taxon>malvids</taxon>
        <taxon>Brassicales</taxon>
        <taxon>Brassicaceae</taxon>
        <taxon>Camelineae</taxon>
        <taxon>Camelina</taxon>
    </lineage>
</organism>
<dbReference type="Proteomes" id="UP000694864">
    <property type="component" value="Chromosome 13"/>
</dbReference>
<gene>
    <name evidence="3" type="primary">LOC109128350</name>
</gene>
<dbReference type="PANTHER" id="PTHR11439">
    <property type="entry name" value="GAG-POL-RELATED RETROTRANSPOSON"/>
    <property type="match status" value="1"/>
</dbReference>
<evidence type="ECO:0000313" key="3">
    <source>
        <dbReference type="RefSeq" id="XP_019090098.1"/>
    </source>
</evidence>
<sequence>MGNLQKEGVDFKETFAPVAKMTTVRSLLGVAVAKEWEVHQMDVHNAFLHGDLEEEVYMRLPPGFQTSDPNKVCCLRKSLYGLKQAPRCWFSKLSTALRAFGFKQSYQDYSLFSLLRGSTVIHILVYVDDFVIVGNNLEAINHFKVQLSKCFHMKDLGKLKYFLGIEVSRGKDGFCLSQRKYTLDIIHEAGLLGAAPAPTPMEVNHQLGSVKSPLYKDPEQYRRLVGRFIYLTITRPDLSYPVHILSQFMKTPLVAHWEAALRLVCYLKGTPDQGILLRSDSSLTLTAYCDSDLSACPCTRRSLSAYVIYLGDSPIFWKTKKQNTVSSSSAKAEYRAMAYTLKEIKWLKGLMEDLGVAHTTPISLHCDSQAAIHIAANPVFHERTKHIKRDCHQIRDAVQDKLISTVHVSTHDQVADLLIKALPAPQFQRLMSTLGVRDFVSPT</sequence>
<dbReference type="InterPro" id="IPR013103">
    <property type="entry name" value="RVT_2"/>
</dbReference>
<evidence type="ECO:0000313" key="2">
    <source>
        <dbReference type="Proteomes" id="UP000694864"/>
    </source>
</evidence>
<dbReference type="CDD" id="cd09272">
    <property type="entry name" value="RNase_HI_RT_Ty1"/>
    <property type="match status" value="1"/>
</dbReference>
<name>A0ABM1QTL0_CAMSA</name>
<feature type="domain" description="Reverse transcriptase Ty1/copia-type" evidence="1">
    <location>
        <begin position="2"/>
        <end position="202"/>
    </location>
</feature>
<keyword evidence="2" id="KW-1185">Reference proteome</keyword>
<proteinExistence type="predicted"/>
<dbReference type="PANTHER" id="PTHR11439:SF470">
    <property type="entry name" value="CYSTEINE-RICH RLK (RECEPTOR-LIKE PROTEIN KINASE) 8"/>
    <property type="match status" value="1"/>
</dbReference>
<dbReference type="Gene3D" id="3.30.420.10">
    <property type="entry name" value="Ribonuclease H-like superfamily/Ribonuclease H"/>
    <property type="match status" value="1"/>
</dbReference>
<dbReference type="InterPro" id="IPR043502">
    <property type="entry name" value="DNA/RNA_pol_sf"/>
</dbReference>
<dbReference type="GeneID" id="109128350"/>